<sequence>MPVVCKDSMGMPYEITLELRRDGTPYGVVGERCGWFLSRFADAVAQARDGGGEGTGPWPDPDDRFPEEKGNGELFAFRYMSRSGAAHGGELRCQLRTIPVWVGGHSGGERRAAGEWRLTRRAFVEAWGSTGVGLRAVLTSSELADFVNALVAEAESRFSGFVPDENAATGAGRWRRRR</sequence>
<dbReference type="Proteomes" id="UP000606172">
    <property type="component" value="Unassembled WGS sequence"/>
</dbReference>
<protein>
    <submittedName>
        <fullName evidence="1">Uncharacterized protein</fullName>
    </submittedName>
</protein>
<comment type="caution">
    <text evidence="1">The sequence shown here is derived from an EMBL/GenBank/DDBJ whole genome shotgun (WGS) entry which is preliminary data.</text>
</comment>
<evidence type="ECO:0000313" key="2">
    <source>
        <dbReference type="Proteomes" id="UP000606172"/>
    </source>
</evidence>
<proteinExistence type="predicted"/>
<reference evidence="1" key="1">
    <citation type="submission" date="2021-01" db="EMBL/GenBank/DDBJ databases">
        <title>Whole genome shotgun sequence of Sinosporangium siamense NBRC 109515.</title>
        <authorList>
            <person name="Komaki H."/>
            <person name="Tamura T."/>
        </authorList>
    </citation>
    <scope>NUCLEOTIDE SEQUENCE</scope>
    <source>
        <strain evidence="1">NBRC 109515</strain>
    </source>
</reference>
<dbReference type="EMBL" id="BOOW01000020">
    <property type="protein sequence ID" value="GII93182.1"/>
    <property type="molecule type" value="Genomic_DNA"/>
</dbReference>
<dbReference type="AlphaFoldDB" id="A0A919V8F7"/>
<keyword evidence="2" id="KW-1185">Reference proteome</keyword>
<evidence type="ECO:0000313" key="1">
    <source>
        <dbReference type="EMBL" id="GII93182.1"/>
    </source>
</evidence>
<gene>
    <name evidence="1" type="ORF">Ssi02_34130</name>
</gene>
<organism evidence="1 2">
    <name type="scientific">Sinosporangium siamense</name>
    <dbReference type="NCBI Taxonomy" id="1367973"/>
    <lineage>
        <taxon>Bacteria</taxon>
        <taxon>Bacillati</taxon>
        <taxon>Actinomycetota</taxon>
        <taxon>Actinomycetes</taxon>
        <taxon>Streptosporangiales</taxon>
        <taxon>Streptosporangiaceae</taxon>
        <taxon>Sinosporangium</taxon>
    </lineage>
</organism>
<accession>A0A919V8F7</accession>
<name>A0A919V8F7_9ACTN</name>